<organism evidence="1 2">
    <name type="scientific">Candidatus Thiodiazotropha taylori</name>
    <dbReference type="NCBI Taxonomy" id="2792791"/>
    <lineage>
        <taxon>Bacteria</taxon>
        <taxon>Pseudomonadati</taxon>
        <taxon>Pseudomonadota</taxon>
        <taxon>Gammaproteobacteria</taxon>
        <taxon>Chromatiales</taxon>
        <taxon>Sedimenticolaceae</taxon>
        <taxon>Candidatus Thiodiazotropha</taxon>
    </lineage>
</organism>
<name>A0A9E4N1J2_9GAMM</name>
<accession>A0A9E4N1J2</accession>
<reference evidence="1" key="1">
    <citation type="journal article" date="2021" name="Proc. Natl. Acad. Sci. U.S.A.">
        <title>Global biogeography of chemosynthetic symbionts reveals both localized and globally distributed symbiont groups. .</title>
        <authorList>
            <person name="Osvatic J.T."/>
            <person name="Wilkins L.G.E."/>
            <person name="Leibrecht L."/>
            <person name="Leray M."/>
            <person name="Zauner S."/>
            <person name="Polzin J."/>
            <person name="Camacho Y."/>
            <person name="Gros O."/>
            <person name="van Gils J.A."/>
            <person name="Eisen J.A."/>
            <person name="Petersen J.M."/>
            <person name="Yuen B."/>
        </authorList>
    </citation>
    <scope>NUCLEOTIDE SEQUENCE</scope>
    <source>
        <strain evidence="1">MAGclacostrist064TRANS</strain>
    </source>
</reference>
<sequence>MITSVTSTNKSNRRVIIHMDSEILARILASVINAAGCQPKPATVVRKKQWRVEIPVR</sequence>
<protein>
    <submittedName>
        <fullName evidence="1">Uncharacterized protein</fullName>
    </submittedName>
</protein>
<dbReference type="EMBL" id="JAEPCM010000016">
    <property type="protein sequence ID" value="MCG7944841.1"/>
    <property type="molecule type" value="Genomic_DNA"/>
</dbReference>
<evidence type="ECO:0000313" key="2">
    <source>
        <dbReference type="Proteomes" id="UP000886667"/>
    </source>
</evidence>
<comment type="caution">
    <text evidence="1">The sequence shown here is derived from an EMBL/GenBank/DDBJ whole genome shotgun (WGS) entry which is preliminary data.</text>
</comment>
<evidence type="ECO:0000313" key="1">
    <source>
        <dbReference type="EMBL" id="MCG7944841.1"/>
    </source>
</evidence>
<dbReference type="Proteomes" id="UP000886667">
    <property type="component" value="Unassembled WGS sequence"/>
</dbReference>
<dbReference type="AlphaFoldDB" id="A0A9E4N1J2"/>
<gene>
    <name evidence="1" type="ORF">JAZ07_00685</name>
</gene>
<proteinExistence type="predicted"/>